<dbReference type="PANTHER" id="PTHR10130:SF0">
    <property type="entry name" value="GH08708P"/>
    <property type="match status" value="1"/>
</dbReference>
<evidence type="ECO:0000313" key="5">
    <source>
        <dbReference type="Proteomes" id="UP001162972"/>
    </source>
</evidence>
<name>A0AAD6P5L5_9ROSI</name>
<dbReference type="GO" id="GO:0005829">
    <property type="term" value="C:cytosol"/>
    <property type="evidence" value="ECO:0007669"/>
    <property type="project" value="TreeGrafter"/>
</dbReference>
<dbReference type="Proteomes" id="UP001162972">
    <property type="component" value="Chromosome 11"/>
</dbReference>
<feature type="region of interest" description="Disordered" evidence="3">
    <location>
        <begin position="112"/>
        <end position="136"/>
    </location>
</feature>
<reference evidence="4 5" key="1">
    <citation type="journal article" date="2023" name="Int. J. Mol. Sci.">
        <title>De Novo Assembly and Annotation of 11 Diverse Shrub Willow (Salix) Genomes Reveals Novel Gene Organization in Sex-Linked Regions.</title>
        <authorList>
            <person name="Hyden B."/>
            <person name="Feng K."/>
            <person name="Yates T.B."/>
            <person name="Jawdy S."/>
            <person name="Cereghino C."/>
            <person name="Smart L.B."/>
            <person name="Muchero W."/>
        </authorList>
    </citation>
    <scope>NUCLEOTIDE SEQUENCE [LARGE SCALE GENOMIC DNA]</scope>
    <source>
        <tissue evidence="4">Shoot tip</tissue>
    </source>
</reference>
<evidence type="ECO:0000256" key="2">
    <source>
        <dbReference type="ARBA" id="ARBA00022803"/>
    </source>
</evidence>
<comment type="caution">
    <text evidence="4">The sequence shown here is derived from an EMBL/GenBank/DDBJ whole genome shotgun (WGS) entry which is preliminary data.</text>
</comment>
<protein>
    <recommendedName>
        <fullName evidence="6">Peroxisome biogenesis protein 5</fullName>
    </recommendedName>
</protein>
<dbReference type="GO" id="GO:0005052">
    <property type="term" value="F:peroxisome matrix targeting signal-1 binding"/>
    <property type="evidence" value="ECO:0007669"/>
    <property type="project" value="TreeGrafter"/>
</dbReference>
<dbReference type="EMBL" id="JAPFFJ010000011">
    <property type="protein sequence ID" value="KAJ6417524.1"/>
    <property type="molecule type" value="Genomic_DNA"/>
</dbReference>
<dbReference type="InterPro" id="IPR024111">
    <property type="entry name" value="PEX5/PEX5L"/>
</dbReference>
<evidence type="ECO:0000313" key="4">
    <source>
        <dbReference type="EMBL" id="KAJ6417524.1"/>
    </source>
</evidence>
<keyword evidence="1" id="KW-0677">Repeat</keyword>
<keyword evidence="5" id="KW-1185">Reference proteome</keyword>
<dbReference type="GO" id="GO:0005778">
    <property type="term" value="C:peroxisomal membrane"/>
    <property type="evidence" value="ECO:0007669"/>
    <property type="project" value="TreeGrafter"/>
</dbReference>
<evidence type="ECO:0000256" key="3">
    <source>
        <dbReference type="SAM" id="MobiDB-lite"/>
    </source>
</evidence>
<dbReference type="GO" id="GO:0016560">
    <property type="term" value="P:protein import into peroxisome matrix, docking"/>
    <property type="evidence" value="ECO:0007669"/>
    <property type="project" value="TreeGrafter"/>
</dbReference>
<dbReference type="PANTHER" id="PTHR10130">
    <property type="entry name" value="PEROXISOMAL TARGETING SIGNAL 1 RECEPTOR PEX5"/>
    <property type="match status" value="1"/>
</dbReference>
<proteinExistence type="predicted"/>
<gene>
    <name evidence="4" type="ORF">OIU84_003281</name>
</gene>
<sequence length="445" mass="49190">MAMRELVTGGAACAVPGSSSSSNPLSALANALTGSSSKTRDRIKEIPTSTTTGTEPPFYQDATAEDRLKALPGADFDHSFSRHPTLQSSEFLRNFRTADQNGFVDAWEEIHRSGPPPPPALLDHRLPPPQFQPTLEGPPQRVLSNFLHSFVGSSHGGIPFRPAPLPALGLSEGDKQCIRDRSSIMARHFFADKNEDFINAQVNALLSSLDIDGDVQAKGPFAGRFRELEDYWNESQGAPRHGPPQTDGWVSEFSQHRIEHGDPNAWAHSFEQQHGPNSWASEFEQEQRLVSAADQMRGANISNLAAMEQTRMLAHTLAQNNDPKFQNSKFLQFVSKMSSGELIIDDNQVKPAALSSPGDWATEYQQKYTAGPSWVDEYAGNQLSHGPDQWANEFSAEREQRPVDDQWVNEFSKLHVNDWADEFGRQVGEGAFGESSANNWADAYD</sequence>
<accession>A0AAD6P5L5</accession>
<keyword evidence="2" id="KW-0802">TPR repeat</keyword>
<feature type="compositionally biased region" description="Low complexity" evidence="3">
    <location>
        <begin position="9"/>
        <end position="32"/>
    </location>
</feature>
<dbReference type="AlphaFoldDB" id="A0AAD6P5L5"/>
<feature type="region of interest" description="Disordered" evidence="3">
    <location>
        <begin position="1"/>
        <end position="59"/>
    </location>
</feature>
<evidence type="ECO:0008006" key="6">
    <source>
        <dbReference type="Google" id="ProtNLM"/>
    </source>
</evidence>
<feature type="non-terminal residue" evidence="4">
    <location>
        <position position="1"/>
    </location>
</feature>
<evidence type="ECO:0000256" key="1">
    <source>
        <dbReference type="ARBA" id="ARBA00022737"/>
    </source>
</evidence>
<organism evidence="4 5">
    <name type="scientific">Salix udensis</name>
    <dbReference type="NCBI Taxonomy" id="889485"/>
    <lineage>
        <taxon>Eukaryota</taxon>
        <taxon>Viridiplantae</taxon>
        <taxon>Streptophyta</taxon>
        <taxon>Embryophyta</taxon>
        <taxon>Tracheophyta</taxon>
        <taxon>Spermatophyta</taxon>
        <taxon>Magnoliopsida</taxon>
        <taxon>eudicotyledons</taxon>
        <taxon>Gunneridae</taxon>
        <taxon>Pentapetalae</taxon>
        <taxon>rosids</taxon>
        <taxon>fabids</taxon>
        <taxon>Malpighiales</taxon>
        <taxon>Salicaceae</taxon>
        <taxon>Saliceae</taxon>
        <taxon>Salix</taxon>
    </lineage>
</organism>